<keyword evidence="3 4" id="KW-0408">Iron</keyword>
<evidence type="ECO:0000256" key="3">
    <source>
        <dbReference type="ARBA" id="ARBA00023004"/>
    </source>
</evidence>
<dbReference type="GO" id="GO:0020037">
    <property type="term" value="F:heme binding"/>
    <property type="evidence" value="ECO:0007669"/>
    <property type="project" value="InterPro"/>
</dbReference>
<evidence type="ECO:0000256" key="5">
    <source>
        <dbReference type="SAM" id="SignalP"/>
    </source>
</evidence>
<reference evidence="7 8" key="1">
    <citation type="submission" date="2016-01" db="EMBL/GenBank/DDBJ databases">
        <authorList>
            <person name="Peeters C."/>
        </authorList>
    </citation>
    <scope>NUCLEOTIDE SEQUENCE [LARGE SCALE GENOMIC DNA]</scope>
    <source>
        <strain evidence="7">LMG 29315</strain>
    </source>
</reference>
<feature type="chain" id="PRO_5025062767" evidence="5">
    <location>
        <begin position="24"/>
        <end position="123"/>
    </location>
</feature>
<evidence type="ECO:0000256" key="1">
    <source>
        <dbReference type="ARBA" id="ARBA00022617"/>
    </source>
</evidence>
<evidence type="ECO:0000256" key="4">
    <source>
        <dbReference type="PROSITE-ProRule" id="PRU00433"/>
    </source>
</evidence>
<proteinExistence type="predicted"/>
<keyword evidence="8" id="KW-1185">Reference proteome</keyword>
<feature type="domain" description="Cytochrome c" evidence="6">
    <location>
        <begin position="32"/>
        <end position="110"/>
    </location>
</feature>
<dbReference type="GO" id="GO:0009055">
    <property type="term" value="F:electron transfer activity"/>
    <property type="evidence" value="ECO:0007669"/>
    <property type="project" value="InterPro"/>
</dbReference>
<dbReference type="PROSITE" id="PS51007">
    <property type="entry name" value="CYTC"/>
    <property type="match status" value="1"/>
</dbReference>
<dbReference type="Proteomes" id="UP000198263">
    <property type="component" value="Unassembled WGS sequence"/>
</dbReference>
<keyword evidence="5" id="KW-0732">Signal</keyword>
<name>A0A658R4P4_9BURK</name>
<organism evidence="7 8">
    <name type="scientific">Caballeronia concitans</name>
    <dbReference type="NCBI Taxonomy" id="1777133"/>
    <lineage>
        <taxon>Bacteria</taxon>
        <taxon>Pseudomonadati</taxon>
        <taxon>Pseudomonadota</taxon>
        <taxon>Betaproteobacteria</taxon>
        <taxon>Burkholderiales</taxon>
        <taxon>Burkholderiaceae</taxon>
        <taxon>Caballeronia</taxon>
    </lineage>
</organism>
<comment type="caution">
    <text evidence="7">The sequence shown here is derived from an EMBL/GenBank/DDBJ whole genome shotgun (WGS) entry which is preliminary data.</text>
</comment>
<dbReference type="SUPFAM" id="SSF46626">
    <property type="entry name" value="Cytochrome c"/>
    <property type="match status" value="1"/>
</dbReference>
<dbReference type="InterPro" id="IPR009056">
    <property type="entry name" value="Cyt_c-like_dom"/>
</dbReference>
<dbReference type="GO" id="GO:0046872">
    <property type="term" value="F:metal ion binding"/>
    <property type="evidence" value="ECO:0007669"/>
    <property type="project" value="UniProtKB-KW"/>
</dbReference>
<accession>A0A658R4P4</accession>
<keyword evidence="1 4" id="KW-0349">Heme</keyword>
<evidence type="ECO:0000259" key="6">
    <source>
        <dbReference type="PROSITE" id="PS51007"/>
    </source>
</evidence>
<evidence type="ECO:0000313" key="8">
    <source>
        <dbReference type="Proteomes" id="UP000198263"/>
    </source>
</evidence>
<evidence type="ECO:0000256" key="2">
    <source>
        <dbReference type="ARBA" id="ARBA00022723"/>
    </source>
</evidence>
<keyword evidence="2 4" id="KW-0479">Metal-binding</keyword>
<feature type="signal peptide" evidence="5">
    <location>
        <begin position="1"/>
        <end position="23"/>
    </location>
</feature>
<sequence>MRKSLVRGAAFMLAASFAAYAHAQPNAAADASLDDAWRAVRIADCARCHGKDHEGLAAPSIVGFARTQGRERFLAAVLDGNPPMGMPAYRGTPLVADRIDAIYRYFAGRADGSIAPGAAPHGR</sequence>
<dbReference type="Pfam" id="PF13442">
    <property type="entry name" value="Cytochrome_CBB3"/>
    <property type="match status" value="1"/>
</dbReference>
<protein>
    <submittedName>
        <fullName evidence="7">Cytochrome c-555</fullName>
    </submittedName>
</protein>
<dbReference type="Gene3D" id="1.10.760.10">
    <property type="entry name" value="Cytochrome c-like domain"/>
    <property type="match status" value="1"/>
</dbReference>
<dbReference type="AlphaFoldDB" id="A0A658R4P4"/>
<dbReference type="InterPro" id="IPR036909">
    <property type="entry name" value="Cyt_c-like_dom_sf"/>
</dbReference>
<dbReference type="RefSeq" id="WP_244285766.1">
    <property type="nucleotide sequence ID" value="NZ_FCNV02000019.1"/>
</dbReference>
<gene>
    <name evidence="7" type="ORF">AWB72_05316</name>
</gene>
<dbReference type="EMBL" id="FCNV02000019">
    <property type="protein sequence ID" value="SAL50587.1"/>
    <property type="molecule type" value="Genomic_DNA"/>
</dbReference>
<evidence type="ECO:0000313" key="7">
    <source>
        <dbReference type="EMBL" id="SAL50587.1"/>
    </source>
</evidence>